<dbReference type="Proteomes" id="UP000887577">
    <property type="component" value="Unplaced"/>
</dbReference>
<feature type="signal peptide" evidence="1">
    <location>
        <begin position="1"/>
        <end position="18"/>
    </location>
</feature>
<keyword evidence="2" id="KW-1185">Reference proteome</keyword>
<sequence length="261" mass="29130">MKFIFAVLFALVFVQTDAVCPDTNLLHCTDTFVNYVGYPITHNAVWKDYQTFINFTDNLFTQNVGDPSGLVTICNALEQLKGCVVPYDCFSPFAFLQRQSSAVDAFIFSGLFQEYNFRCGAGLYTILRENFPCVQRVVAGHSGQLSGCLTTYISNLQHDMQNACTHVGNYMTCVSAIFNQSACGFAGSTDHWWACESAYQLTQPGFPNCKVSCANGGPAGLKDFMVQNTKIENGQFWLKPHPIFKNINGKWQLTENEWMTG</sequence>
<keyword evidence="1" id="KW-0732">Signal</keyword>
<evidence type="ECO:0000256" key="1">
    <source>
        <dbReference type="SAM" id="SignalP"/>
    </source>
</evidence>
<proteinExistence type="predicted"/>
<protein>
    <submittedName>
        <fullName evidence="3">Uncharacterized protein</fullName>
    </submittedName>
</protein>
<reference evidence="3" key="1">
    <citation type="submission" date="2022-11" db="UniProtKB">
        <authorList>
            <consortium name="WormBaseParasite"/>
        </authorList>
    </citation>
    <scope>IDENTIFICATION</scope>
</reference>
<accession>A0A914Z6Z3</accession>
<feature type="chain" id="PRO_5036987198" evidence="1">
    <location>
        <begin position="19"/>
        <end position="261"/>
    </location>
</feature>
<evidence type="ECO:0000313" key="2">
    <source>
        <dbReference type="Proteomes" id="UP000887577"/>
    </source>
</evidence>
<dbReference type="PANTHER" id="PTHR34311:SF5">
    <property type="entry name" value="SECRETED PROTEIN"/>
    <property type="match status" value="1"/>
</dbReference>
<dbReference type="WBParaSite" id="PSU_v2.g6018.t1">
    <property type="protein sequence ID" value="PSU_v2.g6018.t1"/>
    <property type="gene ID" value="PSU_v2.g6018"/>
</dbReference>
<evidence type="ECO:0000313" key="3">
    <source>
        <dbReference type="WBParaSite" id="PSU_v2.g6018.t1"/>
    </source>
</evidence>
<organism evidence="2 3">
    <name type="scientific">Panagrolaimus superbus</name>
    <dbReference type="NCBI Taxonomy" id="310955"/>
    <lineage>
        <taxon>Eukaryota</taxon>
        <taxon>Metazoa</taxon>
        <taxon>Ecdysozoa</taxon>
        <taxon>Nematoda</taxon>
        <taxon>Chromadorea</taxon>
        <taxon>Rhabditida</taxon>
        <taxon>Tylenchina</taxon>
        <taxon>Panagrolaimomorpha</taxon>
        <taxon>Panagrolaimoidea</taxon>
        <taxon>Panagrolaimidae</taxon>
        <taxon>Panagrolaimus</taxon>
    </lineage>
</organism>
<dbReference type="AlphaFoldDB" id="A0A914Z6Z3"/>
<name>A0A914Z6Z3_9BILA</name>
<dbReference type="PANTHER" id="PTHR34311">
    <property type="entry name" value="PROTEIN CBG21698-RELATED"/>
    <property type="match status" value="1"/>
</dbReference>